<dbReference type="EMBL" id="UOFZ01000104">
    <property type="protein sequence ID" value="VAX13176.1"/>
    <property type="molecule type" value="Genomic_DNA"/>
</dbReference>
<organism evidence="1">
    <name type="scientific">hydrothermal vent metagenome</name>
    <dbReference type="NCBI Taxonomy" id="652676"/>
    <lineage>
        <taxon>unclassified sequences</taxon>
        <taxon>metagenomes</taxon>
        <taxon>ecological metagenomes</taxon>
    </lineage>
</organism>
<proteinExistence type="predicted"/>
<protein>
    <submittedName>
        <fullName evidence="1">Uncharacterized protein</fullName>
    </submittedName>
</protein>
<reference evidence="1" key="1">
    <citation type="submission" date="2018-06" db="EMBL/GenBank/DDBJ databases">
        <authorList>
            <person name="Zhirakovskaya E."/>
        </authorList>
    </citation>
    <scope>NUCLEOTIDE SEQUENCE</scope>
</reference>
<dbReference type="AlphaFoldDB" id="A0A3B1B4F1"/>
<evidence type="ECO:0000313" key="1">
    <source>
        <dbReference type="EMBL" id="VAX13176.1"/>
    </source>
</evidence>
<name>A0A3B1B4F1_9ZZZZ</name>
<accession>A0A3B1B4F1</accession>
<gene>
    <name evidence="1" type="ORF">MNBD_GAMMA24-1936</name>
</gene>
<sequence length="257" mass="29228">MDSMREPHVMSNLEMDAQTLSQTLSRVADHVIEARSKAFAGSRNHEPDQLDADIDRFLKFVDLVQKGKQYPAQTSASAPQTDRNLMANIGLQLIHTLSHWAIHLQLEKSVGDLEKLTLCVALWCARQQCQLSTLIPLVDAVSDYANRQSESETMSELTSVVGEIIDAIEPAIKADREKSDPHRPWRLLNINYGIIATRSLEPAIMEQAYENIIQRFPEDAAEFFREGMEQMQIIDYPDHVRAVMEKYYHATNNPTLH</sequence>